<keyword evidence="2" id="KW-1185">Reference proteome</keyword>
<proteinExistence type="predicted"/>
<evidence type="ECO:0000313" key="2">
    <source>
        <dbReference type="Proteomes" id="UP000076871"/>
    </source>
</evidence>
<dbReference type="Proteomes" id="UP000076871">
    <property type="component" value="Unassembled WGS sequence"/>
</dbReference>
<gene>
    <name evidence="1" type="ORF">LAESUDRAFT_751071</name>
</gene>
<dbReference type="EMBL" id="KV427635">
    <property type="protein sequence ID" value="KZT04691.1"/>
    <property type="molecule type" value="Genomic_DNA"/>
</dbReference>
<organism evidence="1 2">
    <name type="scientific">Laetiporus sulphureus 93-53</name>
    <dbReference type="NCBI Taxonomy" id="1314785"/>
    <lineage>
        <taxon>Eukaryota</taxon>
        <taxon>Fungi</taxon>
        <taxon>Dikarya</taxon>
        <taxon>Basidiomycota</taxon>
        <taxon>Agaricomycotina</taxon>
        <taxon>Agaricomycetes</taxon>
        <taxon>Polyporales</taxon>
        <taxon>Laetiporus</taxon>
    </lineage>
</organism>
<dbReference type="GeneID" id="63828673"/>
<accession>A0A165DE99</accession>
<sequence length="157" mass="17633">MIARSRYYRSPEINGMDNDRQVEDIATASASDEFALKTCALDIDSALSWYDYEETEGLQQPLDSKRLIGPNVIAAGQERRLEDTEIRETRELMDAPWLARWLQHDPRCSPGSRPQAHSIVTHSCSCVYKHYERATFKGNGPAARLNTTAAGGKSRDS</sequence>
<dbReference type="AlphaFoldDB" id="A0A165DE99"/>
<dbReference type="InParanoid" id="A0A165DE99"/>
<dbReference type="RefSeq" id="XP_040762431.1">
    <property type="nucleotide sequence ID" value="XM_040911645.1"/>
</dbReference>
<name>A0A165DE99_9APHY</name>
<reference evidence="1 2" key="1">
    <citation type="journal article" date="2016" name="Mol. Biol. Evol.">
        <title>Comparative Genomics of Early-Diverging Mushroom-Forming Fungi Provides Insights into the Origins of Lignocellulose Decay Capabilities.</title>
        <authorList>
            <person name="Nagy L.G."/>
            <person name="Riley R."/>
            <person name="Tritt A."/>
            <person name="Adam C."/>
            <person name="Daum C."/>
            <person name="Floudas D."/>
            <person name="Sun H."/>
            <person name="Yadav J.S."/>
            <person name="Pangilinan J."/>
            <person name="Larsson K.H."/>
            <person name="Matsuura K."/>
            <person name="Barry K."/>
            <person name="Labutti K."/>
            <person name="Kuo R."/>
            <person name="Ohm R.A."/>
            <person name="Bhattacharya S.S."/>
            <person name="Shirouzu T."/>
            <person name="Yoshinaga Y."/>
            <person name="Martin F.M."/>
            <person name="Grigoriev I.V."/>
            <person name="Hibbett D.S."/>
        </authorList>
    </citation>
    <scope>NUCLEOTIDE SEQUENCE [LARGE SCALE GENOMIC DNA]</scope>
    <source>
        <strain evidence="1 2">93-53</strain>
    </source>
</reference>
<evidence type="ECO:0000313" key="1">
    <source>
        <dbReference type="EMBL" id="KZT04691.1"/>
    </source>
</evidence>
<protein>
    <submittedName>
        <fullName evidence="1">Uncharacterized protein</fullName>
    </submittedName>
</protein>